<dbReference type="NCBIfam" id="TIGR00033">
    <property type="entry name" value="aroC"/>
    <property type="match status" value="1"/>
</dbReference>
<keyword evidence="7" id="KW-0274">FAD</keyword>
<evidence type="ECO:0000313" key="11">
    <source>
        <dbReference type="EMBL" id="KKM73344.1"/>
    </source>
</evidence>
<comment type="caution">
    <text evidence="11">The sequence shown here is derived from an EMBL/GenBank/DDBJ whole genome shotgun (WGS) entry which is preliminary data.</text>
</comment>
<dbReference type="EC" id="4.2.3.5" evidence="3"/>
<dbReference type="GO" id="GO:0008652">
    <property type="term" value="P:amino acid biosynthetic process"/>
    <property type="evidence" value="ECO:0007669"/>
    <property type="project" value="UniProtKB-KW"/>
</dbReference>
<dbReference type="NCBIfam" id="NF003793">
    <property type="entry name" value="PRK05382.1"/>
    <property type="match status" value="1"/>
</dbReference>
<dbReference type="UniPathway" id="UPA00053">
    <property type="reaction ID" value="UER00090"/>
</dbReference>
<dbReference type="GO" id="GO:0010181">
    <property type="term" value="F:FMN binding"/>
    <property type="evidence" value="ECO:0007669"/>
    <property type="project" value="TreeGrafter"/>
</dbReference>
<evidence type="ECO:0000256" key="10">
    <source>
        <dbReference type="ARBA" id="ARBA00023239"/>
    </source>
</evidence>
<reference evidence="11" key="1">
    <citation type="journal article" date="2015" name="Nature">
        <title>Complex archaea that bridge the gap between prokaryotes and eukaryotes.</title>
        <authorList>
            <person name="Spang A."/>
            <person name="Saw J.H."/>
            <person name="Jorgensen S.L."/>
            <person name="Zaremba-Niedzwiedzka K."/>
            <person name="Martijn J."/>
            <person name="Lind A.E."/>
            <person name="van Eijk R."/>
            <person name="Schleper C."/>
            <person name="Guy L."/>
            <person name="Ettema T.J."/>
        </authorList>
    </citation>
    <scope>NUCLEOTIDE SEQUENCE</scope>
</reference>
<evidence type="ECO:0000256" key="5">
    <source>
        <dbReference type="ARBA" id="ARBA00022630"/>
    </source>
</evidence>
<evidence type="ECO:0000256" key="7">
    <source>
        <dbReference type="ARBA" id="ARBA00022827"/>
    </source>
</evidence>
<sequence>MITYLTAGESHGKALSAIIEGLPANLKIDLEFINHELARRQLGFGRGGRMSIEQDKAEILSGLRDGLTIGSPISFLIMNKDWENWSKEMDPCDADIKETLSAPRPGHADLTGALKTGQKDLRNILERSSARQTATYVGVGAFAKVFLKEFGVEIASHVTAIGDVKAKKASINADMLTDIDASPVRTADKEAEAKMVELIKKAQKDGDTLGGSFEVVAEGVIPGLGNYSLPKKRLDGRLCGAIVSIPAIKAAAVGEIDEAAFMAGSKAHDEIYHDTKKGYYHKTNRAGGIEGGMSNGSDIILKALMKPIPTLSQPLKTIDMKTKKQAHAFKERHDTVAVAAAAVIGEAALAIELADVFIEKFGSDSIEDIKANFENYRNRLKSM</sequence>
<proteinExistence type="inferred from homology"/>
<dbReference type="FunFam" id="3.60.150.10:FF:000002">
    <property type="entry name" value="Chorismate synthase"/>
    <property type="match status" value="1"/>
</dbReference>
<dbReference type="CDD" id="cd07304">
    <property type="entry name" value="Chorismate_synthase"/>
    <property type="match status" value="1"/>
</dbReference>
<dbReference type="GO" id="GO:0009073">
    <property type="term" value="P:aromatic amino acid family biosynthetic process"/>
    <property type="evidence" value="ECO:0007669"/>
    <property type="project" value="UniProtKB-KW"/>
</dbReference>
<evidence type="ECO:0000256" key="6">
    <source>
        <dbReference type="ARBA" id="ARBA00022643"/>
    </source>
</evidence>
<dbReference type="PANTHER" id="PTHR21085:SF0">
    <property type="entry name" value="CHORISMATE SYNTHASE"/>
    <property type="match status" value="1"/>
</dbReference>
<evidence type="ECO:0000256" key="4">
    <source>
        <dbReference type="ARBA" id="ARBA00022605"/>
    </source>
</evidence>
<evidence type="ECO:0000256" key="1">
    <source>
        <dbReference type="ARBA" id="ARBA00005044"/>
    </source>
</evidence>
<dbReference type="InterPro" id="IPR035904">
    <property type="entry name" value="Chorismate_synth_AroC_sf"/>
</dbReference>
<keyword evidence="4" id="KW-0028">Amino-acid biosynthesis</keyword>
<dbReference type="PIRSF" id="PIRSF001456">
    <property type="entry name" value="Chorismate_synth"/>
    <property type="match status" value="1"/>
</dbReference>
<protein>
    <recommendedName>
        <fullName evidence="3">chorismate synthase</fullName>
        <ecNumber evidence="3">4.2.3.5</ecNumber>
    </recommendedName>
</protein>
<dbReference type="InterPro" id="IPR020541">
    <property type="entry name" value="Chorismate_synthase_CS"/>
</dbReference>
<dbReference type="PROSITE" id="PS00787">
    <property type="entry name" value="CHORISMATE_SYNTHASE_1"/>
    <property type="match status" value="1"/>
</dbReference>
<gene>
    <name evidence="11" type="ORF">LCGC14_1411470</name>
</gene>
<dbReference type="SUPFAM" id="SSF103263">
    <property type="entry name" value="Chorismate synthase, AroC"/>
    <property type="match status" value="1"/>
</dbReference>
<dbReference type="Gene3D" id="3.60.150.10">
    <property type="entry name" value="Chorismate synthase AroC"/>
    <property type="match status" value="1"/>
</dbReference>
<comment type="pathway">
    <text evidence="1">Metabolic intermediate biosynthesis; chorismate biosynthesis; chorismate from D-erythrose 4-phosphate and phosphoenolpyruvate: step 7/7.</text>
</comment>
<keyword evidence="8" id="KW-0521">NADP</keyword>
<keyword evidence="6" id="KW-0288">FMN</keyword>
<dbReference type="AlphaFoldDB" id="A0A0F9JU83"/>
<evidence type="ECO:0000256" key="2">
    <source>
        <dbReference type="ARBA" id="ARBA00008014"/>
    </source>
</evidence>
<dbReference type="HAMAP" id="MF_00300">
    <property type="entry name" value="Chorismate_synth"/>
    <property type="match status" value="1"/>
</dbReference>
<name>A0A0F9JU83_9ZZZZ</name>
<keyword evidence="5" id="KW-0285">Flavoprotein</keyword>
<dbReference type="GO" id="GO:0009423">
    <property type="term" value="P:chorismate biosynthetic process"/>
    <property type="evidence" value="ECO:0007669"/>
    <property type="project" value="UniProtKB-UniPathway"/>
</dbReference>
<dbReference type="PANTHER" id="PTHR21085">
    <property type="entry name" value="CHORISMATE SYNTHASE"/>
    <property type="match status" value="1"/>
</dbReference>
<accession>A0A0F9JU83</accession>
<dbReference type="Pfam" id="PF01264">
    <property type="entry name" value="Chorismate_synt"/>
    <property type="match status" value="1"/>
</dbReference>
<evidence type="ECO:0000256" key="8">
    <source>
        <dbReference type="ARBA" id="ARBA00022857"/>
    </source>
</evidence>
<dbReference type="GO" id="GO:0005829">
    <property type="term" value="C:cytosol"/>
    <property type="evidence" value="ECO:0007669"/>
    <property type="project" value="TreeGrafter"/>
</dbReference>
<keyword evidence="10" id="KW-0456">Lyase</keyword>
<organism evidence="11">
    <name type="scientific">marine sediment metagenome</name>
    <dbReference type="NCBI Taxonomy" id="412755"/>
    <lineage>
        <taxon>unclassified sequences</taxon>
        <taxon>metagenomes</taxon>
        <taxon>ecological metagenomes</taxon>
    </lineage>
</organism>
<dbReference type="GO" id="GO:0004107">
    <property type="term" value="F:chorismate synthase activity"/>
    <property type="evidence" value="ECO:0007669"/>
    <property type="project" value="UniProtKB-EC"/>
</dbReference>
<keyword evidence="9" id="KW-0057">Aromatic amino acid biosynthesis</keyword>
<dbReference type="EMBL" id="LAZR01009315">
    <property type="protein sequence ID" value="KKM73344.1"/>
    <property type="molecule type" value="Genomic_DNA"/>
</dbReference>
<evidence type="ECO:0000256" key="9">
    <source>
        <dbReference type="ARBA" id="ARBA00023141"/>
    </source>
</evidence>
<comment type="similarity">
    <text evidence="2">Belongs to the chorismate synthase family.</text>
</comment>
<dbReference type="PROSITE" id="PS00788">
    <property type="entry name" value="CHORISMATE_SYNTHASE_2"/>
    <property type="match status" value="1"/>
</dbReference>
<dbReference type="InterPro" id="IPR000453">
    <property type="entry name" value="Chorismate_synth"/>
</dbReference>
<evidence type="ECO:0000256" key="3">
    <source>
        <dbReference type="ARBA" id="ARBA00013036"/>
    </source>
</evidence>